<sequence length="140" mass="16055">MEVLRKFAGMSGLSPNMHKSTVFFCHVPLQVKNGILNRFQFIEGKLPVKYLGVPLISSRLNHHQCRELTDRLEKRISSWDNKLLSFAGRLQLVRSVLSSMHIFWAAAFMIPSYTAKEIEAKLRNFLWGSKHAKKVNAKVS</sequence>
<dbReference type="Proteomes" id="UP001229421">
    <property type="component" value="Unassembled WGS sequence"/>
</dbReference>
<evidence type="ECO:0000313" key="1">
    <source>
        <dbReference type="EMBL" id="KAK1441012.1"/>
    </source>
</evidence>
<evidence type="ECO:0000313" key="2">
    <source>
        <dbReference type="Proteomes" id="UP001229421"/>
    </source>
</evidence>
<name>A0AAD8LML0_TARER</name>
<comment type="caution">
    <text evidence="1">The sequence shown here is derived from an EMBL/GenBank/DDBJ whole genome shotgun (WGS) entry which is preliminary data.</text>
</comment>
<protein>
    <recommendedName>
        <fullName evidence="3">Reverse transcriptase</fullName>
    </recommendedName>
</protein>
<evidence type="ECO:0008006" key="3">
    <source>
        <dbReference type="Google" id="ProtNLM"/>
    </source>
</evidence>
<dbReference type="PANTHER" id="PTHR33116">
    <property type="entry name" value="REVERSE TRANSCRIPTASE ZINC-BINDING DOMAIN-CONTAINING PROTEIN-RELATED-RELATED"/>
    <property type="match status" value="1"/>
</dbReference>
<gene>
    <name evidence="1" type="ORF">QVD17_06848</name>
</gene>
<keyword evidence="2" id="KW-1185">Reference proteome</keyword>
<dbReference type="AlphaFoldDB" id="A0AAD8LML0"/>
<organism evidence="1 2">
    <name type="scientific">Tagetes erecta</name>
    <name type="common">African marigold</name>
    <dbReference type="NCBI Taxonomy" id="13708"/>
    <lineage>
        <taxon>Eukaryota</taxon>
        <taxon>Viridiplantae</taxon>
        <taxon>Streptophyta</taxon>
        <taxon>Embryophyta</taxon>
        <taxon>Tracheophyta</taxon>
        <taxon>Spermatophyta</taxon>
        <taxon>Magnoliopsida</taxon>
        <taxon>eudicotyledons</taxon>
        <taxon>Gunneridae</taxon>
        <taxon>Pentapetalae</taxon>
        <taxon>asterids</taxon>
        <taxon>campanulids</taxon>
        <taxon>Asterales</taxon>
        <taxon>Asteraceae</taxon>
        <taxon>Asteroideae</taxon>
        <taxon>Heliantheae alliance</taxon>
        <taxon>Tageteae</taxon>
        <taxon>Tagetes</taxon>
    </lineage>
</organism>
<accession>A0AAD8LML0</accession>
<reference evidence="1" key="1">
    <citation type="journal article" date="2023" name="bioRxiv">
        <title>Improved chromosome-level genome assembly for marigold (Tagetes erecta).</title>
        <authorList>
            <person name="Jiang F."/>
            <person name="Yuan L."/>
            <person name="Wang S."/>
            <person name="Wang H."/>
            <person name="Xu D."/>
            <person name="Wang A."/>
            <person name="Fan W."/>
        </authorList>
    </citation>
    <scope>NUCLEOTIDE SEQUENCE</scope>
    <source>
        <strain evidence="1">WSJ</strain>
        <tissue evidence="1">Leaf</tissue>
    </source>
</reference>
<dbReference type="EMBL" id="JAUHHV010000001">
    <property type="protein sequence ID" value="KAK1441012.1"/>
    <property type="molecule type" value="Genomic_DNA"/>
</dbReference>
<proteinExistence type="predicted"/>
<dbReference type="PANTHER" id="PTHR33116:SF76">
    <property type="entry name" value="DUF4283 DOMAIN-CONTAINING PROTEIN"/>
    <property type="match status" value="1"/>
</dbReference>